<dbReference type="Gene3D" id="1.20.1250.20">
    <property type="entry name" value="MFS general substrate transporter like domains"/>
    <property type="match status" value="1"/>
</dbReference>
<reference evidence="7" key="2">
    <citation type="submission" date="2010-07" db="EMBL/GenBank/DDBJ databases">
        <authorList>
            <consortium name="The Broad Institute Genome Sequencing Platform"/>
            <consortium name="Broad Institute Genome Sequencing Center for Infectious Disease"/>
            <person name="Ma L.-J."/>
            <person name="Dead R."/>
            <person name="Young S."/>
            <person name="Zeng Q."/>
            <person name="Koehrsen M."/>
            <person name="Alvarado L."/>
            <person name="Berlin A."/>
            <person name="Chapman S.B."/>
            <person name="Chen Z."/>
            <person name="Freedman E."/>
            <person name="Gellesch M."/>
            <person name="Goldberg J."/>
            <person name="Griggs A."/>
            <person name="Gujja S."/>
            <person name="Heilman E.R."/>
            <person name="Heiman D."/>
            <person name="Hepburn T."/>
            <person name="Howarth C."/>
            <person name="Jen D."/>
            <person name="Larson L."/>
            <person name="Mehta T."/>
            <person name="Neiman D."/>
            <person name="Pearson M."/>
            <person name="Roberts A."/>
            <person name="Saif S."/>
            <person name="Shea T."/>
            <person name="Shenoy N."/>
            <person name="Sisk P."/>
            <person name="Stolte C."/>
            <person name="Sykes S."/>
            <person name="Walk T."/>
            <person name="White J."/>
            <person name="Yandava C."/>
            <person name="Haas B."/>
            <person name="Nusbaum C."/>
            <person name="Birren B."/>
        </authorList>
    </citation>
    <scope>NUCLEOTIDE SEQUENCE</scope>
    <source>
        <strain evidence="7">R3-111a-1</strain>
    </source>
</reference>
<keyword evidence="2 6" id="KW-0812">Transmembrane</keyword>
<evidence type="ECO:0000313" key="7">
    <source>
        <dbReference type="EMBL" id="EJT68351.1"/>
    </source>
</evidence>
<evidence type="ECO:0000256" key="6">
    <source>
        <dbReference type="SAM" id="Phobius"/>
    </source>
</evidence>
<evidence type="ECO:0008006" key="10">
    <source>
        <dbReference type="Google" id="ProtNLM"/>
    </source>
</evidence>
<feature type="transmembrane region" description="Helical" evidence="6">
    <location>
        <begin position="305"/>
        <end position="324"/>
    </location>
</feature>
<evidence type="ECO:0000313" key="9">
    <source>
        <dbReference type="Proteomes" id="UP000006039"/>
    </source>
</evidence>
<reference evidence="9" key="1">
    <citation type="submission" date="2010-07" db="EMBL/GenBank/DDBJ databases">
        <title>The genome sequence of Gaeumannomyces graminis var. tritici strain R3-111a-1.</title>
        <authorList>
            <consortium name="The Broad Institute Genome Sequencing Platform"/>
            <person name="Ma L.-J."/>
            <person name="Dead R."/>
            <person name="Young S."/>
            <person name="Zeng Q."/>
            <person name="Koehrsen M."/>
            <person name="Alvarado L."/>
            <person name="Berlin A."/>
            <person name="Chapman S.B."/>
            <person name="Chen Z."/>
            <person name="Freedman E."/>
            <person name="Gellesch M."/>
            <person name="Goldberg J."/>
            <person name="Griggs A."/>
            <person name="Gujja S."/>
            <person name="Heilman E.R."/>
            <person name="Heiman D."/>
            <person name="Hepburn T."/>
            <person name="Howarth C."/>
            <person name="Jen D."/>
            <person name="Larson L."/>
            <person name="Mehta T."/>
            <person name="Neiman D."/>
            <person name="Pearson M."/>
            <person name="Roberts A."/>
            <person name="Saif S."/>
            <person name="Shea T."/>
            <person name="Shenoy N."/>
            <person name="Sisk P."/>
            <person name="Stolte C."/>
            <person name="Sykes S."/>
            <person name="Walk T."/>
            <person name="White J."/>
            <person name="Yandava C."/>
            <person name="Haas B."/>
            <person name="Nusbaum C."/>
            <person name="Birren B."/>
        </authorList>
    </citation>
    <scope>NUCLEOTIDE SEQUENCE [LARGE SCALE GENOMIC DNA]</scope>
    <source>
        <strain evidence="9">R3-111a-1</strain>
    </source>
</reference>
<dbReference type="STRING" id="644352.J3PKL2"/>
<dbReference type="SUPFAM" id="SSF103473">
    <property type="entry name" value="MFS general substrate transporter"/>
    <property type="match status" value="1"/>
</dbReference>
<evidence type="ECO:0000256" key="2">
    <source>
        <dbReference type="ARBA" id="ARBA00022692"/>
    </source>
</evidence>
<feature type="compositionally biased region" description="Pro residues" evidence="5">
    <location>
        <begin position="17"/>
        <end position="26"/>
    </location>
</feature>
<keyword evidence="4 6" id="KW-0472">Membrane</keyword>
<dbReference type="InterPro" id="IPR036259">
    <property type="entry name" value="MFS_trans_sf"/>
</dbReference>
<dbReference type="InterPro" id="IPR011701">
    <property type="entry name" value="MFS"/>
</dbReference>
<evidence type="ECO:0000256" key="4">
    <source>
        <dbReference type="ARBA" id="ARBA00023136"/>
    </source>
</evidence>
<gene>
    <name evidence="8" type="primary">20354530</name>
    <name evidence="7" type="ORF">GGTG_14072</name>
</gene>
<feature type="transmembrane region" description="Helical" evidence="6">
    <location>
        <begin position="238"/>
        <end position="259"/>
    </location>
</feature>
<reference evidence="8" key="4">
    <citation type="journal article" date="2015" name="G3 (Bethesda)">
        <title>Genome sequences of three phytopathogenic species of the Magnaporthaceae family of fungi.</title>
        <authorList>
            <person name="Okagaki L.H."/>
            <person name="Nunes C.C."/>
            <person name="Sailsbery J."/>
            <person name="Clay B."/>
            <person name="Brown D."/>
            <person name="John T."/>
            <person name="Oh Y."/>
            <person name="Young N."/>
            <person name="Fitzgerald M."/>
            <person name="Haas B.J."/>
            <person name="Zeng Q."/>
            <person name="Young S."/>
            <person name="Adiconis X."/>
            <person name="Fan L."/>
            <person name="Levin J.Z."/>
            <person name="Mitchell T.K."/>
            <person name="Okubara P.A."/>
            <person name="Farman M.L."/>
            <person name="Kohn L.M."/>
            <person name="Birren B."/>
            <person name="Ma L.-J."/>
            <person name="Dean R.A."/>
        </authorList>
    </citation>
    <scope>NUCLEOTIDE SEQUENCE</scope>
    <source>
        <strain evidence="8">R3-111a-1</strain>
    </source>
</reference>
<dbReference type="PANTHER" id="PTHR23501">
    <property type="entry name" value="MAJOR FACILITATOR SUPERFAMILY"/>
    <property type="match status" value="1"/>
</dbReference>
<feature type="transmembrane region" description="Helical" evidence="6">
    <location>
        <begin position="345"/>
        <end position="369"/>
    </location>
</feature>
<dbReference type="HOGENOM" id="CLU_662287_0_0_1"/>
<evidence type="ECO:0000256" key="1">
    <source>
        <dbReference type="ARBA" id="ARBA00004141"/>
    </source>
</evidence>
<dbReference type="eggNOG" id="KOG0254">
    <property type="taxonomic scope" value="Eukaryota"/>
</dbReference>
<dbReference type="AlphaFoldDB" id="J3PKL2"/>
<proteinExistence type="predicted"/>
<feature type="transmembrane region" description="Helical" evidence="6">
    <location>
        <begin position="271"/>
        <end position="293"/>
    </location>
</feature>
<keyword evidence="9" id="KW-1185">Reference proteome</keyword>
<accession>J3PKL2</accession>
<evidence type="ECO:0000313" key="8">
    <source>
        <dbReference type="EnsemblFungi" id="EJT68351"/>
    </source>
</evidence>
<dbReference type="RefSeq" id="XP_009230263.1">
    <property type="nucleotide sequence ID" value="XM_009231999.1"/>
</dbReference>
<feature type="region of interest" description="Disordered" evidence="5">
    <location>
        <begin position="394"/>
        <end position="415"/>
    </location>
</feature>
<dbReference type="Gene3D" id="1.20.1720.10">
    <property type="entry name" value="Multidrug resistance protein D"/>
    <property type="match status" value="1"/>
</dbReference>
<protein>
    <recommendedName>
        <fullName evidence="10">Major facilitator superfamily (MFS) profile domain-containing protein</fullName>
    </recommendedName>
</protein>
<dbReference type="EnsemblFungi" id="EJT68351">
    <property type="protein sequence ID" value="EJT68351"/>
    <property type="gene ID" value="GGTG_14072"/>
</dbReference>
<feature type="compositionally biased region" description="Low complexity" evidence="5">
    <location>
        <begin position="27"/>
        <end position="62"/>
    </location>
</feature>
<dbReference type="PANTHER" id="PTHR23501:SF59">
    <property type="entry name" value="MAJOR FACILITATOR SUPERFAMILY (MFS) PROFILE DOMAIN-CONTAINING PROTEIN-RELATED"/>
    <property type="match status" value="1"/>
</dbReference>
<comment type="subcellular location">
    <subcellularLocation>
        <location evidence="1">Membrane</location>
        <topology evidence="1">Multi-pass membrane protein</topology>
    </subcellularLocation>
</comment>
<keyword evidence="3 6" id="KW-1133">Transmembrane helix</keyword>
<feature type="transmembrane region" description="Helical" evidence="6">
    <location>
        <begin position="208"/>
        <end position="232"/>
    </location>
</feature>
<dbReference type="GO" id="GO:0022857">
    <property type="term" value="F:transmembrane transporter activity"/>
    <property type="evidence" value="ECO:0007669"/>
    <property type="project" value="InterPro"/>
</dbReference>
<dbReference type="Proteomes" id="UP000006039">
    <property type="component" value="Unassembled WGS sequence"/>
</dbReference>
<dbReference type="GO" id="GO:0005886">
    <property type="term" value="C:plasma membrane"/>
    <property type="evidence" value="ECO:0007669"/>
    <property type="project" value="TreeGrafter"/>
</dbReference>
<reference evidence="8" key="5">
    <citation type="submission" date="2018-04" db="UniProtKB">
        <authorList>
            <consortium name="EnsemblFungi"/>
        </authorList>
    </citation>
    <scope>IDENTIFICATION</scope>
    <source>
        <strain evidence="8">R3-111a-1</strain>
    </source>
</reference>
<organism evidence="7">
    <name type="scientific">Gaeumannomyces tritici (strain R3-111a-1)</name>
    <name type="common">Wheat and barley take-all root rot fungus</name>
    <name type="synonym">Gaeumannomyces graminis var. tritici</name>
    <dbReference type="NCBI Taxonomy" id="644352"/>
    <lineage>
        <taxon>Eukaryota</taxon>
        <taxon>Fungi</taxon>
        <taxon>Dikarya</taxon>
        <taxon>Ascomycota</taxon>
        <taxon>Pezizomycotina</taxon>
        <taxon>Sordariomycetes</taxon>
        <taxon>Sordariomycetidae</taxon>
        <taxon>Magnaporthales</taxon>
        <taxon>Magnaporthaceae</taxon>
        <taxon>Gaeumannomyces</taxon>
    </lineage>
</organism>
<dbReference type="EMBL" id="GL385516">
    <property type="protein sequence ID" value="EJT68351.1"/>
    <property type="molecule type" value="Genomic_DNA"/>
</dbReference>
<evidence type="ECO:0000256" key="5">
    <source>
        <dbReference type="SAM" id="MobiDB-lite"/>
    </source>
</evidence>
<reference evidence="7" key="3">
    <citation type="submission" date="2010-09" db="EMBL/GenBank/DDBJ databases">
        <title>Annotation of Gaeumannomyces graminis var. tritici R3-111a-1.</title>
        <authorList>
            <consortium name="The Broad Institute Genome Sequencing Platform"/>
            <person name="Ma L.-J."/>
            <person name="Dead R."/>
            <person name="Young S.K."/>
            <person name="Zeng Q."/>
            <person name="Gargeya S."/>
            <person name="Fitzgerald M."/>
            <person name="Haas B."/>
            <person name="Abouelleil A."/>
            <person name="Alvarado L."/>
            <person name="Arachchi H.M."/>
            <person name="Berlin A."/>
            <person name="Brown A."/>
            <person name="Chapman S.B."/>
            <person name="Chen Z."/>
            <person name="Dunbar C."/>
            <person name="Freedman E."/>
            <person name="Gearin G."/>
            <person name="Gellesch M."/>
            <person name="Goldberg J."/>
            <person name="Griggs A."/>
            <person name="Gujja S."/>
            <person name="Heiman D."/>
            <person name="Howarth C."/>
            <person name="Larson L."/>
            <person name="Lui A."/>
            <person name="MacDonald P.J.P."/>
            <person name="Mehta T."/>
            <person name="Montmayeur A."/>
            <person name="Murphy C."/>
            <person name="Neiman D."/>
            <person name="Pearson M."/>
            <person name="Priest M."/>
            <person name="Roberts A."/>
            <person name="Saif S."/>
            <person name="Shea T."/>
            <person name="Shenoy N."/>
            <person name="Sisk P."/>
            <person name="Stolte C."/>
            <person name="Sykes S."/>
            <person name="Yandava C."/>
            <person name="Wortman J."/>
            <person name="Nusbaum C."/>
            <person name="Birren B."/>
        </authorList>
    </citation>
    <scope>NUCLEOTIDE SEQUENCE</scope>
    <source>
        <strain evidence="7">R3-111a-1</strain>
    </source>
</reference>
<feature type="compositionally biased region" description="Pro residues" evidence="5">
    <location>
        <begin position="405"/>
        <end position="415"/>
    </location>
</feature>
<dbReference type="Pfam" id="PF07690">
    <property type="entry name" value="MFS_1"/>
    <property type="match status" value="1"/>
</dbReference>
<sequence length="415" mass="44068">MASSGARGAVDYLSLPPISPLSPLFPLPQRGKQQQQQQHGRAEMSSNSSSSPAAAAADAMFSPGRPRDDVGLDSDSGTLTPHKETLPAGPGGGPIAGRRDDHQQARVPADERVPAGLHGAGHHLARAAFDATSLSVALPTISVALGGSALEAFWSGTSFLLASTVLQPTVAGLSNIFGRKNGVGGGGLIALTEVVITDLVPLHARGTWFSVLSAVWSVGTVSGPLIGAGFAQNVSWRWIFWINLPIIFFAGVFVVLFLNQAPIPGGLRAKLAAFDWAGSVAFTASSTAFLFGITTGGIMHPWSSWRTLVPVVVGAAGVAAFGVYEFKWAKQLIVSRRIFNNWDMIVNYIMTVFHGAILWSIVFFLLLYYQAVKLVSSRHLLDEMPLPARNRDILLTPNHCGTPPSSRPSPLSPRH</sequence>
<name>J3PKL2_GAET3</name>
<evidence type="ECO:0000256" key="3">
    <source>
        <dbReference type="ARBA" id="ARBA00022989"/>
    </source>
</evidence>
<dbReference type="GeneID" id="20354530"/>
<dbReference type="VEuPathDB" id="FungiDB:GGTG_14072"/>
<dbReference type="OrthoDB" id="2351791at2759"/>
<feature type="region of interest" description="Disordered" evidence="5">
    <location>
        <begin position="1"/>
        <end position="104"/>
    </location>
</feature>